<proteinExistence type="predicted"/>
<dbReference type="InterPro" id="IPR015421">
    <property type="entry name" value="PyrdxlP-dep_Trfase_major"/>
</dbReference>
<dbReference type="AlphaFoldDB" id="E8LBL7"/>
<name>E8LBL7_9FIRM</name>
<evidence type="ECO:0000313" key="5">
    <source>
        <dbReference type="Proteomes" id="UP000004923"/>
    </source>
</evidence>
<dbReference type="InterPro" id="IPR015424">
    <property type="entry name" value="PyrdxlP-dep_Trfase"/>
</dbReference>
<gene>
    <name evidence="4" type="ORF">HMPREF9443_00228</name>
</gene>
<dbReference type="InterPro" id="IPR004839">
    <property type="entry name" value="Aminotransferase_I/II_large"/>
</dbReference>
<organism evidence="4 5">
    <name type="scientific">Phascolarctobacterium succinatutens YIT 12067</name>
    <dbReference type="NCBI Taxonomy" id="626939"/>
    <lineage>
        <taxon>Bacteria</taxon>
        <taxon>Bacillati</taxon>
        <taxon>Bacillota</taxon>
        <taxon>Negativicutes</taxon>
        <taxon>Acidaminococcales</taxon>
        <taxon>Acidaminococcaceae</taxon>
        <taxon>Phascolarctobacterium</taxon>
    </lineage>
</organism>
<accession>E8LBL7</accession>
<keyword evidence="5" id="KW-1185">Reference proteome</keyword>
<dbReference type="PANTHER" id="PTHR42885:SF1">
    <property type="entry name" value="THREONINE-PHOSPHATE DECARBOXYLASE"/>
    <property type="match status" value="1"/>
</dbReference>
<dbReference type="CDD" id="cd00609">
    <property type="entry name" value="AAT_like"/>
    <property type="match status" value="1"/>
</dbReference>
<dbReference type="eggNOG" id="COG0079">
    <property type="taxonomic scope" value="Bacteria"/>
</dbReference>
<dbReference type="GO" id="GO:0030170">
    <property type="term" value="F:pyridoxal phosphate binding"/>
    <property type="evidence" value="ECO:0007669"/>
    <property type="project" value="InterPro"/>
</dbReference>
<dbReference type="GO" id="GO:0003824">
    <property type="term" value="F:catalytic activity"/>
    <property type="evidence" value="ECO:0007669"/>
    <property type="project" value="UniProtKB-ARBA"/>
</dbReference>
<evidence type="ECO:0000259" key="3">
    <source>
        <dbReference type="Pfam" id="PF00155"/>
    </source>
</evidence>
<evidence type="ECO:0000256" key="2">
    <source>
        <dbReference type="ARBA" id="ARBA00022898"/>
    </source>
</evidence>
<comment type="cofactor">
    <cofactor evidence="1">
        <name>pyridoxal 5'-phosphate</name>
        <dbReference type="ChEBI" id="CHEBI:597326"/>
    </cofactor>
</comment>
<reference evidence="4 5" key="1">
    <citation type="submission" date="2011-01" db="EMBL/GenBank/DDBJ databases">
        <authorList>
            <person name="Weinstock G."/>
            <person name="Sodergren E."/>
            <person name="Clifton S."/>
            <person name="Fulton L."/>
            <person name="Fulton B."/>
            <person name="Courtney L."/>
            <person name="Fronick C."/>
            <person name="Harrison M."/>
            <person name="Strong C."/>
            <person name="Farmer C."/>
            <person name="Delahaunty K."/>
            <person name="Markovic C."/>
            <person name="Hall O."/>
            <person name="Minx P."/>
            <person name="Tomlinson C."/>
            <person name="Mitreva M."/>
            <person name="Hou S."/>
            <person name="Chen J."/>
            <person name="Wollam A."/>
            <person name="Pepin K.H."/>
            <person name="Johnson M."/>
            <person name="Bhonagiri V."/>
            <person name="Zhang X."/>
            <person name="Suruliraj S."/>
            <person name="Warren W."/>
            <person name="Chinwalla A."/>
            <person name="Mardis E.R."/>
            <person name="Wilson R.K."/>
        </authorList>
    </citation>
    <scope>NUCLEOTIDE SEQUENCE [LARGE SCALE GENOMIC DNA]</scope>
    <source>
        <strain evidence="4 5">YIT 12067</strain>
    </source>
</reference>
<dbReference type="PANTHER" id="PTHR42885">
    <property type="entry name" value="HISTIDINOL-PHOSPHATE AMINOTRANSFERASE-RELATED"/>
    <property type="match status" value="1"/>
</dbReference>
<dbReference type="HOGENOM" id="CLU_017584_3_2_9"/>
<dbReference type="Gene3D" id="3.90.1150.10">
    <property type="entry name" value="Aspartate Aminotransferase, domain 1"/>
    <property type="match status" value="1"/>
</dbReference>
<keyword evidence="2" id="KW-0663">Pyridoxal phosphate</keyword>
<evidence type="ECO:0000313" key="4">
    <source>
        <dbReference type="EMBL" id="EFY05789.1"/>
    </source>
</evidence>
<dbReference type="RefSeq" id="WP_009144624.1">
    <property type="nucleotide sequence ID" value="NZ_GL830849.1"/>
</dbReference>
<dbReference type="Gene3D" id="3.40.640.10">
    <property type="entry name" value="Type I PLP-dependent aspartate aminotransferase-like (Major domain)"/>
    <property type="match status" value="1"/>
</dbReference>
<protein>
    <submittedName>
        <fullName evidence="4">Putative threonine-phosphate decarboxylase</fullName>
    </submittedName>
</protein>
<evidence type="ECO:0000256" key="1">
    <source>
        <dbReference type="ARBA" id="ARBA00001933"/>
    </source>
</evidence>
<feature type="domain" description="Aminotransferase class I/classII large" evidence="3">
    <location>
        <begin position="24"/>
        <end position="351"/>
    </location>
</feature>
<sequence length="361" mass="40631">MMYKYEHGGDIYTEKLTKDGRPFVDYSANINPLGLPLGIKQAVQQALKLCINYPDPFCRELAEVTASYLQLPQDYIFFGNGAADVLFRLALALKPGRALLLAPTFADYEKALRTVDCKISYYNLQEARDFAADNNDIVDAITPDTDLVVICNPNNPTGQLTSRELLVQILDKCRLVGAHLLIDECFMDFVSEEKAFSMRDLLATYPELVILKAFTKTFAMPGIRLGYCLSGSSELITALHQSGQDWNVSILAQEAGKAALKEHEYLAKSFKLIEQERSYLRNRLAALGAKVYGSEANYIFFYLPQPENLPELLHERGYLIRSCANYQNLQAGYYRIAVKTRVQNRGLIKALKEAIKTCALY</sequence>
<dbReference type="InterPro" id="IPR015422">
    <property type="entry name" value="PyrdxlP-dep_Trfase_small"/>
</dbReference>
<dbReference type="SUPFAM" id="SSF53383">
    <property type="entry name" value="PLP-dependent transferases"/>
    <property type="match status" value="1"/>
</dbReference>
<dbReference type="Pfam" id="PF00155">
    <property type="entry name" value="Aminotran_1_2"/>
    <property type="match status" value="1"/>
</dbReference>
<dbReference type="Proteomes" id="UP000004923">
    <property type="component" value="Unassembled WGS sequence"/>
</dbReference>
<dbReference type="EMBL" id="AEVN01000007">
    <property type="protein sequence ID" value="EFY05789.1"/>
    <property type="molecule type" value="Genomic_DNA"/>
</dbReference>
<comment type="caution">
    <text evidence="4">The sequence shown here is derived from an EMBL/GenBank/DDBJ whole genome shotgun (WGS) entry which is preliminary data.</text>
</comment>